<evidence type="ECO:0000313" key="1">
    <source>
        <dbReference type="EMBL" id="JAH79003.1"/>
    </source>
</evidence>
<accession>A0A0E9VP24</accession>
<name>A0A0E9VP24_ANGAN</name>
<organism evidence="1">
    <name type="scientific">Anguilla anguilla</name>
    <name type="common">European freshwater eel</name>
    <name type="synonym">Muraena anguilla</name>
    <dbReference type="NCBI Taxonomy" id="7936"/>
    <lineage>
        <taxon>Eukaryota</taxon>
        <taxon>Metazoa</taxon>
        <taxon>Chordata</taxon>
        <taxon>Craniata</taxon>
        <taxon>Vertebrata</taxon>
        <taxon>Euteleostomi</taxon>
        <taxon>Actinopterygii</taxon>
        <taxon>Neopterygii</taxon>
        <taxon>Teleostei</taxon>
        <taxon>Anguilliformes</taxon>
        <taxon>Anguillidae</taxon>
        <taxon>Anguilla</taxon>
    </lineage>
</organism>
<sequence>MIVFASMDLFNC</sequence>
<reference evidence="1" key="1">
    <citation type="submission" date="2014-11" db="EMBL/GenBank/DDBJ databases">
        <authorList>
            <person name="Amaro Gonzalez C."/>
        </authorList>
    </citation>
    <scope>NUCLEOTIDE SEQUENCE</scope>
</reference>
<protein>
    <submittedName>
        <fullName evidence="1">Uncharacterized protein</fullName>
    </submittedName>
</protein>
<reference evidence="1" key="2">
    <citation type="journal article" date="2015" name="Fish Shellfish Immunol.">
        <title>Early steps in the European eel (Anguilla anguilla)-Vibrio vulnificus interaction in the gills: Role of the RtxA13 toxin.</title>
        <authorList>
            <person name="Callol A."/>
            <person name="Pajuelo D."/>
            <person name="Ebbesson L."/>
            <person name="Teles M."/>
            <person name="MacKenzie S."/>
            <person name="Amaro C."/>
        </authorList>
    </citation>
    <scope>NUCLEOTIDE SEQUENCE</scope>
</reference>
<dbReference type="EMBL" id="GBXM01029574">
    <property type="protein sequence ID" value="JAH79003.1"/>
    <property type="molecule type" value="Transcribed_RNA"/>
</dbReference>
<proteinExistence type="predicted"/>